<keyword evidence="4" id="KW-1185">Reference proteome</keyword>
<gene>
    <name evidence="3" type="ORF">Dsi01nite_058080</name>
</gene>
<keyword evidence="2" id="KW-1133">Transmembrane helix</keyword>
<evidence type="ECO:0000313" key="3">
    <source>
        <dbReference type="EMBL" id="GIG47767.1"/>
    </source>
</evidence>
<name>A0A919PPC0_9ACTN</name>
<dbReference type="RefSeq" id="WP_203849491.1">
    <property type="nucleotide sequence ID" value="NZ_BAAAVW010000019.1"/>
</dbReference>
<dbReference type="Pfam" id="PF14012">
    <property type="entry name" value="DUF4229"/>
    <property type="match status" value="1"/>
</dbReference>
<evidence type="ECO:0000256" key="2">
    <source>
        <dbReference type="SAM" id="Phobius"/>
    </source>
</evidence>
<feature type="transmembrane region" description="Helical" evidence="2">
    <location>
        <begin position="31"/>
        <end position="50"/>
    </location>
</feature>
<evidence type="ECO:0000256" key="1">
    <source>
        <dbReference type="SAM" id="MobiDB-lite"/>
    </source>
</evidence>
<dbReference type="InterPro" id="IPR025323">
    <property type="entry name" value="DUF4229"/>
</dbReference>
<dbReference type="Proteomes" id="UP000660611">
    <property type="component" value="Unassembled WGS sequence"/>
</dbReference>
<comment type="caution">
    <text evidence="3">The sequence shown here is derived from an EMBL/GenBank/DDBJ whole genome shotgun (WGS) entry which is preliminary data.</text>
</comment>
<keyword evidence="2" id="KW-0472">Membrane</keyword>
<evidence type="ECO:0000313" key="4">
    <source>
        <dbReference type="Proteomes" id="UP000660611"/>
    </source>
</evidence>
<dbReference type="EMBL" id="BONQ01000087">
    <property type="protein sequence ID" value="GIG47767.1"/>
    <property type="molecule type" value="Genomic_DNA"/>
</dbReference>
<protein>
    <recommendedName>
        <fullName evidence="5">DUF4229 domain-containing protein</fullName>
    </recommendedName>
</protein>
<evidence type="ECO:0008006" key="5">
    <source>
        <dbReference type="Google" id="ProtNLM"/>
    </source>
</evidence>
<proteinExistence type="predicted"/>
<organism evidence="3 4">
    <name type="scientific">Dactylosporangium siamense</name>
    <dbReference type="NCBI Taxonomy" id="685454"/>
    <lineage>
        <taxon>Bacteria</taxon>
        <taxon>Bacillati</taxon>
        <taxon>Actinomycetota</taxon>
        <taxon>Actinomycetes</taxon>
        <taxon>Micromonosporales</taxon>
        <taxon>Micromonosporaceae</taxon>
        <taxon>Dactylosporangium</taxon>
    </lineage>
</organism>
<sequence length="93" mass="9851">MSALLKYTLARLGLFVLAAGAMFAVPLDISVLLKLMIAVVISAALAFFLLKGLREEASVQAVGAATRRTEKRERLRAALNGDDDGGESTTKAD</sequence>
<feature type="transmembrane region" description="Helical" evidence="2">
    <location>
        <begin position="7"/>
        <end position="25"/>
    </location>
</feature>
<keyword evidence="2" id="KW-0812">Transmembrane</keyword>
<feature type="region of interest" description="Disordered" evidence="1">
    <location>
        <begin position="73"/>
        <end position="93"/>
    </location>
</feature>
<reference evidence="3" key="1">
    <citation type="submission" date="2021-01" db="EMBL/GenBank/DDBJ databases">
        <title>Whole genome shotgun sequence of Dactylosporangium siamense NBRC 106093.</title>
        <authorList>
            <person name="Komaki H."/>
            <person name="Tamura T."/>
        </authorList>
    </citation>
    <scope>NUCLEOTIDE SEQUENCE</scope>
    <source>
        <strain evidence="3">NBRC 106093</strain>
    </source>
</reference>
<accession>A0A919PPC0</accession>
<dbReference type="AlphaFoldDB" id="A0A919PPC0"/>